<keyword evidence="4" id="KW-1185">Reference proteome</keyword>
<feature type="transmembrane region" description="Helical" evidence="1">
    <location>
        <begin position="76"/>
        <end position="98"/>
    </location>
</feature>
<name>A0A8J4EPI9_9ACTN</name>
<evidence type="ECO:0000256" key="2">
    <source>
        <dbReference type="SAM" id="SignalP"/>
    </source>
</evidence>
<proteinExistence type="predicted"/>
<evidence type="ECO:0000313" key="4">
    <source>
        <dbReference type="Proteomes" id="UP000614996"/>
    </source>
</evidence>
<evidence type="ECO:0008006" key="5">
    <source>
        <dbReference type="Google" id="ProtNLM"/>
    </source>
</evidence>
<gene>
    <name evidence="3" type="ORF">NUM_66740</name>
</gene>
<feature type="signal peptide" evidence="2">
    <location>
        <begin position="1"/>
        <end position="37"/>
    </location>
</feature>
<accession>A0A8J4EPI9</accession>
<keyword evidence="1" id="KW-0812">Transmembrane</keyword>
<dbReference type="Proteomes" id="UP000614996">
    <property type="component" value="Unassembled WGS sequence"/>
</dbReference>
<dbReference type="RefSeq" id="WP_207128994.1">
    <property type="nucleotide sequence ID" value="NZ_BOPO01000143.1"/>
</dbReference>
<comment type="caution">
    <text evidence="3">The sequence shown here is derived from an EMBL/GenBank/DDBJ whole genome shotgun (WGS) entry which is preliminary data.</text>
</comment>
<protein>
    <recommendedName>
        <fullName evidence="5">DUF2127 domain-containing protein</fullName>
    </recommendedName>
</protein>
<evidence type="ECO:0000256" key="1">
    <source>
        <dbReference type="SAM" id="Phobius"/>
    </source>
</evidence>
<evidence type="ECO:0000313" key="3">
    <source>
        <dbReference type="EMBL" id="GIL31420.1"/>
    </source>
</evidence>
<keyword evidence="2" id="KW-0732">Signal</keyword>
<dbReference type="EMBL" id="BOPO01000143">
    <property type="protein sequence ID" value="GIL31420.1"/>
    <property type="molecule type" value="Genomic_DNA"/>
</dbReference>
<reference evidence="4" key="1">
    <citation type="journal article" date="2021" name="Int. J. Syst. Evol. Microbiol.">
        <title>Actinocatenispora comari sp. nov., an endophytic actinomycete isolated from aerial parts of Comarum salesowianum.</title>
        <authorList>
            <person name="Oyunbileg N."/>
            <person name="Iizaka Y."/>
            <person name="Hamada M."/>
            <person name="Davaapurev B.O."/>
            <person name="Fukumoto A."/>
            <person name="Tsetseg B."/>
            <person name="Kato F."/>
            <person name="Tamura T."/>
            <person name="Batkhuu J."/>
            <person name="Anzai Y."/>
        </authorList>
    </citation>
    <scope>NUCLEOTIDE SEQUENCE [LARGE SCALE GENOMIC DNA]</scope>
    <source>
        <strain evidence="4">NUM-2625</strain>
    </source>
</reference>
<keyword evidence="1" id="KW-1133">Transmembrane helix</keyword>
<feature type="transmembrane region" description="Helical" evidence="1">
    <location>
        <begin position="51"/>
        <end position="69"/>
    </location>
</feature>
<dbReference type="AlphaFoldDB" id="A0A8J4EPI9"/>
<organism evidence="3 4">
    <name type="scientific">Actinocatenispora comari</name>
    <dbReference type="NCBI Taxonomy" id="2807577"/>
    <lineage>
        <taxon>Bacteria</taxon>
        <taxon>Bacillati</taxon>
        <taxon>Actinomycetota</taxon>
        <taxon>Actinomycetes</taxon>
        <taxon>Micromonosporales</taxon>
        <taxon>Micromonosporaceae</taxon>
        <taxon>Actinocatenispora</taxon>
    </lineage>
</organism>
<feature type="transmembrane region" description="Helical" evidence="1">
    <location>
        <begin position="104"/>
        <end position="125"/>
    </location>
</feature>
<feature type="chain" id="PRO_5035278571" description="DUF2127 domain-containing protein" evidence="2">
    <location>
        <begin position="38"/>
        <end position="141"/>
    </location>
</feature>
<keyword evidence="1" id="KW-0472">Membrane</keyword>
<sequence length="141" mass="14399">MTVLKVRVGRRPAFTVGRVLTAVAAAAALLSAVAAVADVVGAGADTRIVETWRMVGLAVFAGLFALLAARPHALPYLWELVLASKLALTLAALGYQLAGSATGTATILAADGGLFVLLLAAYVCVRGWRALSAPRDRAASA</sequence>